<keyword evidence="3" id="KW-1185">Reference proteome</keyword>
<proteinExistence type="predicted"/>
<evidence type="ECO:0000313" key="2">
    <source>
        <dbReference type="EMBL" id="GBM25484.1"/>
    </source>
</evidence>
<sequence>MKLNDDDKFNCALSIFYAFAYNGQDPFYEATQGLFEDGPQNFEPQSDDKDDTRTGTPALLHPATRFYTRLGSPGQSGPAPHQQGDV</sequence>
<protein>
    <submittedName>
        <fullName evidence="2">Uncharacterized protein</fullName>
    </submittedName>
</protein>
<name>A0A4Y2ECB0_ARAVE</name>
<dbReference type="EMBL" id="BGPR01000539">
    <property type="protein sequence ID" value="GBM25484.1"/>
    <property type="molecule type" value="Genomic_DNA"/>
</dbReference>
<dbReference type="AlphaFoldDB" id="A0A4Y2ECB0"/>
<feature type="region of interest" description="Disordered" evidence="1">
    <location>
        <begin position="34"/>
        <end position="86"/>
    </location>
</feature>
<gene>
    <name evidence="2" type="ORF">AVEN_62243_1</name>
</gene>
<organism evidence="2 3">
    <name type="scientific">Araneus ventricosus</name>
    <name type="common">Orbweaver spider</name>
    <name type="synonym">Epeira ventricosa</name>
    <dbReference type="NCBI Taxonomy" id="182803"/>
    <lineage>
        <taxon>Eukaryota</taxon>
        <taxon>Metazoa</taxon>
        <taxon>Ecdysozoa</taxon>
        <taxon>Arthropoda</taxon>
        <taxon>Chelicerata</taxon>
        <taxon>Arachnida</taxon>
        <taxon>Araneae</taxon>
        <taxon>Araneomorphae</taxon>
        <taxon>Entelegynae</taxon>
        <taxon>Araneoidea</taxon>
        <taxon>Araneidae</taxon>
        <taxon>Araneus</taxon>
    </lineage>
</organism>
<evidence type="ECO:0000256" key="1">
    <source>
        <dbReference type="SAM" id="MobiDB-lite"/>
    </source>
</evidence>
<dbReference type="Proteomes" id="UP000499080">
    <property type="component" value="Unassembled WGS sequence"/>
</dbReference>
<evidence type="ECO:0000313" key="3">
    <source>
        <dbReference type="Proteomes" id="UP000499080"/>
    </source>
</evidence>
<accession>A0A4Y2ECB0</accession>
<comment type="caution">
    <text evidence="2">The sequence shown here is derived from an EMBL/GenBank/DDBJ whole genome shotgun (WGS) entry which is preliminary data.</text>
</comment>
<reference evidence="2 3" key="1">
    <citation type="journal article" date="2019" name="Sci. Rep.">
        <title>Orb-weaving spider Araneus ventricosus genome elucidates the spidroin gene catalogue.</title>
        <authorList>
            <person name="Kono N."/>
            <person name="Nakamura H."/>
            <person name="Ohtoshi R."/>
            <person name="Moran D.A.P."/>
            <person name="Shinohara A."/>
            <person name="Yoshida Y."/>
            <person name="Fujiwara M."/>
            <person name="Mori M."/>
            <person name="Tomita M."/>
            <person name="Arakawa K."/>
        </authorList>
    </citation>
    <scope>NUCLEOTIDE SEQUENCE [LARGE SCALE GENOMIC DNA]</scope>
</reference>